<evidence type="ECO:0000313" key="1">
    <source>
        <dbReference type="EMBL" id="MCT8990365.1"/>
    </source>
</evidence>
<gene>
    <name evidence="1" type="ORF">NYR54_08670</name>
</gene>
<dbReference type="AlphaFoldDB" id="A0A9X3AZL1"/>
<name>A0A9X3AZL1_9HYPH</name>
<evidence type="ECO:0000313" key="2">
    <source>
        <dbReference type="Proteomes" id="UP001149009"/>
    </source>
</evidence>
<proteinExistence type="predicted"/>
<dbReference type="EMBL" id="JAODNV010000009">
    <property type="protein sequence ID" value="MCT8990365.1"/>
    <property type="molecule type" value="Genomic_DNA"/>
</dbReference>
<dbReference type="Proteomes" id="UP001149009">
    <property type="component" value="Unassembled WGS sequence"/>
</dbReference>
<accession>A0A9X3AZL1</accession>
<keyword evidence="2" id="KW-1185">Reference proteome</keyword>
<sequence>MIRAGAAIVDITPPAGLAMSGFAARTLPASGTHDPLTVRALAVNDTAVAVADVIGLHHEMSARIRRRCVLPDEGVIVAALHNHGGPVSMVRRLGAEADLAYLGVLEDACVKAIDEAVARQRPARLEVGLGADPDIARNRRRPDGPLDRSLPLLRVVGEDGATIALMTNYACHPVVLGADNTLWTADYPHYVRATLEAEYPGAIAIFMTGCVGDANTGHSAHASLSLAANPERTFAAAERIGRAIAEAAMRAPSQLLGEKIAASNAAVQLHFELREQEAPDALAEKWRREAAEADPVEATLLNHWVAWAERVAGRDMRPLTARVTLLDWGGLPVIGLPGEIFASTALSIRKAFGPDPLFIAGFAEDNPGYIPPQEEYAFGGYEVEEAHRYYGQPAAFAPGSAEALAAAAISLRTGG</sequence>
<dbReference type="RefSeq" id="WP_261515236.1">
    <property type="nucleotide sequence ID" value="NZ_JAODNV010000009.1"/>
</dbReference>
<organism evidence="1 2">
    <name type="scientific">Chelativorans petroleitrophicus</name>
    <dbReference type="NCBI Taxonomy" id="2975484"/>
    <lineage>
        <taxon>Bacteria</taxon>
        <taxon>Pseudomonadati</taxon>
        <taxon>Pseudomonadota</taxon>
        <taxon>Alphaproteobacteria</taxon>
        <taxon>Hyphomicrobiales</taxon>
        <taxon>Phyllobacteriaceae</taxon>
        <taxon>Chelativorans</taxon>
    </lineage>
</organism>
<protein>
    <submittedName>
        <fullName evidence="1">Alkaline ceramidase</fullName>
    </submittedName>
</protein>
<reference evidence="1" key="1">
    <citation type="submission" date="2022-08" db="EMBL/GenBank/DDBJ databases">
        <title>Chelativorans sichuanense sp. nov., a paraffin oil-degrading bacterium isolated from a mixture of oil-based drill cuttings and paddy soil.</title>
        <authorList>
            <person name="Yu J."/>
            <person name="Liu H."/>
            <person name="Chen Q."/>
        </authorList>
    </citation>
    <scope>NUCLEOTIDE SEQUENCE</scope>
    <source>
        <strain evidence="1">SCAU 2101</strain>
    </source>
</reference>
<comment type="caution">
    <text evidence="1">The sequence shown here is derived from an EMBL/GenBank/DDBJ whole genome shotgun (WGS) entry which is preliminary data.</text>
</comment>